<proteinExistence type="predicted"/>
<gene>
    <name evidence="1" type="ORF">DW672_01825</name>
</gene>
<sequence length="135" mass="15031">MADNSEFLKSMSDATLKTVNDMEKKVKRACMVVENQAKQDCPVDLGILRASITSEVETTAESIVGRIGSNEEYAPYVHNGTGIYAVEGGRKTPWKYQARAGKYKGWHITKGQRPQPFLSYALLFNMDKIKKILGA</sequence>
<dbReference type="AlphaFoldDB" id="A0A414P9G4"/>
<name>A0A414P9G4_9FIRM</name>
<dbReference type="RefSeq" id="WP_118212408.1">
    <property type="nucleotide sequence ID" value="NZ_JAJBNO010000017.1"/>
</dbReference>
<comment type="caution">
    <text evidence="1">The sequence shown here is derived from an EMBL/GenBank/DDBJ whole genome shotgun (WGS) entry which is preliminary data.</text>
</comment>
<dbReference type="NCBIfam" id="TIGR01725">
    <property type="entry name" value="phge_HK97_gp10"/>
    <property type="match status" value="1"/>
</dbReference>
<evidence type="ECO:0000313" key="1">
    <source>
        <dbReference type="EMBL" id="RHF62909.1"/>
    </source>
</evidence>
<dbReference type="Pfam" id="PF04883">
    <property type="entry name" value="HK97-gp10_like"/>
    <property type="match status" value="1"/>
</dbReference>
<accession>A0A414P9G4</accession>
<dbReference type="EMBL" id="QRHG01000003">
    <property type="protein sequence ID" value="RHF62909.1"/>
    <property type="molecule type" value="Genomic_DNA"/>
</dbReference>
<dbReference type="Proteomes" id="UP000284902">
    <property type="component" value="Unassembled WGS sequence"/>
</dbReference>
<protein>
    <submittedName>
        <fullName evidence="1">HK97 gp10 family phage protein</fullName>
    </submittedName>
</protein>
<reference evidence="1 2" key="1">
    <citation type="submission" date="2018-08" db="EMBL/GenBank/DDBJ databases">
        <title>A genome reference for cultivated species of the human gut microbiota.</title>
        <authorList>
            <person name="Zou Y."/>
            <person name="Xue W."/>
            <person name="Luo G."/>
        </authorList>
    </citation>
    <scope>NUCLEOTIDE SEQUENCE [LARGE SCALE GENOMIC DNA]</scope>
    <source>
        <strain evidence="1 2">AM25-1LB</strain>
    </source>
</reference>
<dbReference type="InterPro" id="IPR010064">
    <property type="entry name" value="HK97-gp10_tail"/>
</dbReference>
<organism evidence="1 2">
    <name type="scientific">[Ruminococcus] lactaris</name>
    <dbReference type="NCBI Taxonomy" id="46228"/>
    <lineage>
        <taxon>Bacteria</taxon>
        <taxon>Bacillati</taxon>
        <taxon>Bacillota</taxon>
        <taxon>Clostridia</taxon>
        <taxon>Lachnospirales</taxon>
        <taxon>Lachnospiraceae</taxon>
        <taxon>Mediterraneibacter</taxon>
    </lineage>
</organism>
<evidence type="ECO:0000313" key="2">
    <source>
        <dbReference type="Proteomes" id="UP000284902"/>
    </source>
</evidence>